<evidence type="ECO:0000256" key="2">
    <source>
        <dbReference type="ARBA" id="ARBA00023125"/>
    </source>
</evidence>
<protein>
    <submittedName>
        <fullName evidence="5">Helix-turn-helix transcriptional regulator</fullName>
    </submittedName>
</protein>
<reference evidence="5" key="1">
    <citation type="submission" date="2019-04" db="EMBL/GenBank/DDBJ databases">
        <title>Whole genome sequencing of cave bacteria.</title>
        <authorList>
            <person name="Gan H.M."/>
            <person name="Barton H."/>
            <person name="Savka M.A."/>
        </authorList>
    </citation>
    <scope>NUCLEOTIDE SEQUENCE [LARGE SCALE GENOMIC DNA]</scope>
    <source>
        <strain evidence="5">LC387</strain>
    </source>
</reference>
<dbReference type="Proteomes" id="UP000034832">
    <property type="component" value="Unassembled WGS sequence"/>
</dbReference>
<dbReference type="Pfam" id="PF12833">
    <property type="entry name" value="HTH_18"/>
    <property type="match status" value="1"/>
</dbReference>
<evidence type="ECO:0000259" key="4">
    <source>
        <dbReference type="PROSITE" id="PS01124"/>
    </source>
</evidence>
<dbReference type="Gene3D" id="1.10.10.60">
    <property type="entry name" value="Homeodomain-like"/>
    <property type="match status" value="2"/>
</dbReference>
<dbReference type="PANTHER" id="PTHR46796">
    <property type="entry name" value="HTH-TYPE TRANSCRIPTIONAL ACTIVATOR RHAS-RELATED"/>
    <property type="match status" value="1"/>
</dbReference>
<dbReference type="GO" id="GO:0043565">
    <property type="term" value="F:sequence-specific DNA binding"/>
    <property type="evidence" value="ECO:0007669"/>
    <property type="project" value="InterPro"/>
</dbReference>
<feature type="domain" description="HTH araC/xylS-type" evidence="4">
    <location>
        <begin position="167"/>
        <end position="265"/>
    </location>
</feature>
<dbReference type="STRING" id="211460.YH63_13100"/>
<dbReference type="SUPFAM" id="SSF46689">
    <property type="entry name" value="Homeodomain-like"/>
    <property type="match status" value="2"/>
</dbReference>
<gene>
    <name evidence="5" type="ORF">YH63_005825</name>
</gene>
<dbReference type="InterPro" id="IPR011051">
    <property type="entry name" value="RmlC_Cupin_sf"/>
</dbReference>
<dbReference type="SUPFAM" id="SSF51182">
    <property type="entry name" value="RmlC-like cupins"/>
    <property type="match status" value="1"/>
</dbReference>
<dbReference type="InterPro" id="IPR020449">
    <property type="entry name" value="Tscrpt_reg_AraC-type_HTH"/>
</dbReference>
<dbReference type="Gene3D" id="2.60.120.10">
    <property type="entry name" value="Jelly Rolls"/>
    <property type="match status" value="1"/>
</dbReference>
<dbReference type="PROSITE" id="PS01124">
    <property type="entry name" value="HTH_ARAC_FAMILY_2"/>
    <property type="match status" value="1"/>
</dbReference>
<comment type="caution">
    <text evidence="5">The sequence shown here is derived from an EMBL/GenBank/DDBJ whole genome shotgun (WGS) entry which is preliminary data.</text>
</comment>
<dbReference type="AlphaFoldDB" id="A0A4U6BL63"/>
<evidence type="ECO:0000256" key="1">
    <source>
        <dbReference type="ARBA" id="ARBA00023015"/>
    </source>
</evidence>
<evidence type="ECO:0000313" key="6">
    <source>
        <dbReference type="Proteomes" id="UP000034832"/>
    </source>
</evidence>
<dbReference type="EMBL" id="LBIA02000001">
    <property type="protein sequence ID" value="TKT70962.1"/>
    <property type="molecule type" value="Genomic_DNA"/>
</dbReference>
<dbReference type="InterPro" id="IPR018060">
    <property type="entry name" value="HTH_AraC"/>
</dbReference>
<dbReference type="PRINTS" id="PR00032">
    <property type="entry name" value="HTHARAC"/>
</dbReference>
<evidence type="ECO:0000256" key="3">
    <source>
        <dbReference type="ARBA" id="ARBA00023163"/>
    </source>
</evidence>
<keyword evidence="2" id="KW-0238">DNA-binding</keyword>
<accession>A0A4U6BL63</accession>
<dbReference type="SMART" id="SM00342">
    <property type="entry name" value="HTH_ARAC"/>
    <property type="match status" value="1"/>
</dbReference>
<keyword evidence="3" id="KW-0804">Transcription</keyword>
<proteinExistence type="predicted"/>
<evidence type="ECO:0000313" key="5">
    <source>
        <dbReference type="EMBL" id="TKT70962.1"/>
    </source>
</evidence>
<sequence length="283" mass="30762">MHARPLLQSPTLSVINYRCTMGPGDASFLEQHTHHSLSYVRSGSFSYDTRGRSHELVAGSVMVGHAGDEYTCSHDHHACGDECLSFQLSLSLAGDMGVSKDALRIACVPPTPELMVYGELAQAAGRGDNDIGVDEAAMLFVSRFIETTSGKTPTVTPATARDRRRAVESALWMDANADQTVDLETTAKAAGVSPFHFLRLFSNVLGVTPHQYLVRARLRHAARLLADDARSITSIAFDVGFGDLSNFVRTFHRAAGVSPRRFRDAARGDRKIFQDRLKAAAVG</sequence>
<keyword evidence="6" id="KW-1185">Reference proteome</keyword>
<dbReference type="GO" id="GO:0003700">
    <property type="term" value="F:DNA-binding transcription factor activity"/>
    <property type="evidence" value="ECO:0007669"/>
    <property type="project" value="InterPro"/>
</dbReference>
<name>A0A4U6BL63_9BRAD</name>
<keyword evidence="1" id="KW-0805">Transcription regulation</keyword>
<organism evidence="5 6">
    <name type="scientific">Afipia massiliensis</name>
    <dbReference type="NCBI Taxonomy" id="211460"/>
    <lineage>
        <taxon>Bacteria</taxon>
        <taxon>Pseudomonadati</taxon>
        <taxon>Pseudomonadota</taxon>
        <taxon>Alphaproteobacteria</taxon>
        <taxon>Hyphomicrobiales</taxon>
        <taxon>Nitrobacteraceae</taxon>
        <taxon>Afipia</taxon>
    </lineage>
</organism>
<dbReference type="OrthoDB" id="9806208at2"/>
<dbReference type="PANTHER" id="PTHR46796:SF14">
    <property type="entry name" value="TRANSCRIPTIONAL REGULATORY PROTEIN"/>
    <property type="match status" value="1"/>
</dbReference>
<dbReference type="InterPro" id="IPR050204">
    <property type="entry name" value="AraC_XylS_family_regulators"/>
</dbReference>
<dbReference type="InterPro" id="IPR014710">
    <property type="entry name" value="RmlC-like_jellyroll"/>
</dbReference>
<dbReference type="RefSeq" id="WP_046828420.1">
    <property type="nucleotide sequence ID" value="NZ_LBIA02000001.1"/>
</dbReference>
<dbReference type="InterPro" id="IPR009057">
    <property type="entry name" value="Homeodomain-like_sf"/>
</dbReference>